<dbReference type="PANTHER" id="PTHR16537">
    <property type="entry name" value="SJOEGREN SYNDROME/SCLERODERMA AUTOANTIGEN 1"/>
    <property type="match status" value="1"/>
</dbReference>
<protein>
    <submittedName>
        <fullName evidence="2">Uncharacterized protein</fullName>
    </submittedName>
</protein>
<feature type="region of interest" description="Disordered" evidence="1">
    <location>
        <begin position="164"/>
        <end position="201"/>
    </location>
</feature>
<keyword evidence="3" id="KW-1185">Reference proteome</keyword>
<reference evidence="2" key="1">
    <citation type="submission" date="2022-07" db="EMBL/GenBank/DDBJ databases">
        <title>Phylogenomic reconstructions and comparative analyses of Kickxellomycotina fungi.</title>
        <authorList>
            <person name="Reynolds N.K."/>
            <person name="Stajich J.E."/>
            <person name="Barry K."/>
            <person name="Grigoriev I.V."/>
            <person name="Crous P."/>
            <person name="Smith M.E."/>
        </authorList>
    </citation>
    <scope>NUCLEOTIDE SEQUENCE</scope>
    <source>
        <strain evidence="2">NBRC 32514</strain>
    </source>
</reference>
<feature type="region of interest" description="Disordered" evidence="1">
    <location>
        <begin position="80"/>
        <end position="105"/>
    </location>
</feature>
<dbReference type="AlphaFoldDB" id="A0A9W8CPZ0"/>
<gene>
    <name evidence="2" type="ORF">LPJ53_005334</name>
</gene>
<dbReference type="OrthoDB" id="28939at2759"/>
<dbReference type="Pfam" id="PF06677">
    <property type="entry name" value="Auto_anti-p27"/>
    <property type="match status" value="2"/>
</dbReference>
<dbReference type="InterPro" id="IPR051888">
    <property type="entry name" value="UPF0148_domain"/>
</dbReference>
<evidence type="ECO:0000313" key="3">
    <source>
        <dbReference type="Proteomes" id="UP001149813"/>
    </source>
</evidence>
<evidence type="ECO:0000313" key="2">
    <source>
        <dbReference type="EMBL" id="KAJ1719981.1"/>
    </source>
</evidence>
<dbReference type="EMBL" id="JANBOJ010000311">
    <property type="protein sequence ID" value="KAJ1719981.1"/>
    <property type="molecule type" value="Genomic_DNA"/>
</dbReference>
<feature type="compositionally biased region" description="Basic and acidic residues" evidence="1">
    <location>
        <begin position="166"/>
        <end position="175"/>
    </location>
</feature>
<dbReference type="InterPro" id="IPR009563">
    <property type="entry name" value="SSSCA1"/>
</dbReference>
<accession>A0A9W8CPZ0</accession>
<dbReference type="Proteomes" id="UP001149813">
    <property type="component" value="Unassembled WGS sequence"/>
</dbReference>
<proteinExistence type="predicted"/>
<dbReference type="PANTHER" id="PTHR16537:SF1">
    <property type="entry name" value="PROTEIN ZNRD2"/>
    <property type="match status" value="1"/>
</dbReference>
<sequence>MSSRLDVITGRMSKLMLKRWTMLAELCTIDGCSAPLMGDPETKEPKCVWHDAKELFPDEVTDEDEKVDEKMDTPELYDLEPDIIPTETPDAKKRRERREQGDSASEKIAKKLLQGWTMIEETCSNESCHNVPLIRDRDMVQLCVICGQRYMDEKTYTKKYGSLEQDASKRTEDPVCNKPAQPPVKDEPESPVRSADVPPSPADYPGHPYLAICPPKPDFIPSDNATTFAIESLNLKIHDLSARLSSTTSIKDIRRISKAIESCAKAICECQKIESK</sequence>
<organism evidence="2 3">
    <name type="scientific">Coemansia erecta</name>
    <dbReference type="NCBI Taxonomy" id="147472"/>
    <lineage>
        <taxon>Eukaryota</taxon>
        <taxon>Fungi</taxon>
        <taxon>Fungi incertae sedis</taxon>
        <taxon>Zoopagomycota</taxon>
        <taxon>Kickxellomycotina</taxon>
        <taxon>Kickxellomycetes</taxon>
        <taxon>Kickxellales</taxon>
        <taxon>Kickxellaceae</taxon>
        <taxon>Coemansia</taxon>
    </lineage>
</organism>
<feature type="compositionally biased region" description="Basic and acidic residues" evidence="1">
    <location>
        <begin position="89"/>
        <end position="105"/>
    </location>
</feature>
<comment type="caution">
    <text evidence="2">The sequence shown here is derived from an EMBL/GenBank/DDBJ whole genome shotgun (WGS) entry which is preliminary data.</text>
</comment>
<name>A0A9W8CPZ0_9FUNG</name>
<evidence type="ECO:0000256" key="1">
    <source>
        <dbReference type="SAM" id="MobiDB-lite"/>
    </source>
</evidence>